<accession>A0AAW9TGG2</accession>
<comment type="caution">
    <text evidence="5">The sequence shown here is derived from an EMBL/GenBank/DDBJ whole genome shotgun (WGS) entry which is preliminary data.</text>
</comment>
<dbReference type="RefSeq" id="WP_367383487.1">
    <property type="nucleotide sequence ID" value="NZ_VZAM01000049.1"/>
</dbReference>
<evidence type="ECO:0000256" key="1">
    <source>
        <dbReference type="ARBA" id="ARBA00013064"/>
    </source>
</evidence>
<evidence type="ECO:0000313" key="5">
    <source>
        <dbReference type="EMBL" id="MQN31186.1"/>
    </source>
</evidence>
<dbReference type="AlphaFoldDB" id="A0AAW9TGG2"/>
<name>A0AAW9TGG2_9BACT</name>
<evidence type="ECO:0000256" key="2">
    <source>
        <dbReference type="ARBA" id="ARBA00022801"/>
    </source>
</evidence>
<proteinExistence type="predicted"/>
<feature type="domain" description="CDKN3" evidence="4">
    <location>
        <begin position="11"/>
        <end position="61"/>
    </location>
</feature>
<dbReference type="EMBL" id="VZCR01000027">
    <property type="protein sequence ID" value="MQN31186.1"/>
    <property type="molecule type" value="Genomic_DNA"/>
</dbReference>
<dbReference type="EC" id="3.1.3.48" evidence="1"/>
<keyword evidence="3" id="KW-0904">Protein phosphatase</keyword>
<gene>
    <name evidence="5" type="ORF">F7D90_04305</name>
</gene>
<reference evidence="6" key="1">
    <citation type="submission" date="2019-09" db="EMBL/GenBank/DDBJ databases">
        <title>Distinct polysaccharide growth profiles of human intestinal Prevotella copri isolates.</title>
        <authorList>
            <person name="Fehlner-Peach H."/>
            <person name="Magnabosco C."/>
            <person name="Raghavan V."/>
            <person name="Scher J.U."/>
            <person name="Tett A."/>
            <person name="Cox L.M."/>
            <person name="Gottsegen C."/>
            <person name="Watters A."/>
            <person name="Wiltshire- Gordon J.D."/>
            <person name="Segata N."/>
            <person name="Bonneau R."/>
            <person name="Littman D.R."/>
        </authorList>
    </citation>
    <scope>NUCLEOTIDE SEQUENCE [LARGE SCALE GENOMIC DNA]</scope>
    <source>
        <strain evidence="6">iAP146</strain>
    </source>
</reference>
<keyword evidence="2" id="KW-0378">Hydrolase</keyword>
<dbReference type="Pfam" id="PF05706">
    <property type="entry name" value="CDKN3"/>
    <property type="match status" value="1"/>
</dbReference>
<dbReference type="GO" id="GO:0004725">
    <property type="term" value="F:protein tyrosine phosphatase activity"/>
    <property type="evidence" value="ECO:0007669"/>
    <property type="project" value="UniProtKB-EC"/>
</dbReference>
<dbReference type="InterPro" id="IPR022778">
    <property type="entry name" value="CDKN3"/>
</dbReference>
<evidence type="ECO:0000313" key="6">
    <source>
        <dbReference type="Proteomes" id="UP000420707"/>
    </source>
</evidence>
<dbReference type="Proteomes" id="UP000420707">
    <property type="component" value="Unassembled WGS sequence"/>
</dbReference>
<protein>
    <recommendedName>
        <fullName evidence="1">protein-tyrosine-phosphatase</fullName>
        <ecNumber evidence="1">3.1.3.48</ecNumber>
    </recommendedName>
</protein>
<organism evidence="5 6">
    <name type="scientific">Segatella copri</name>
    <dbReference type="NCBI Taxonomy" id="165179"/>
    <lineage>
        <taxon>Bacteria</taxon>
        <taxon>Pseudomonadati</taxon>
        <taxon>Bacteroidota</taxon>
        <taxon>Bacteroidia</taxon>
        <taxon>Bacteroidales</taxon>
        <taxon>Prevotellaceae</taxon>
        <taxon>Segatella</taxon>
    </lineage>
</organism>
<evidence type="ECO:0000256" key="3">
    <source>
        <dbReference type="ARBA" id="ARBA00022912"/>
    </source>
</evidence>
<sequence>MNFTGKTHLSAINISRFLHLSAINISRFLHLSAIIGWCKYTHIRDYIQEKASFLISFNFKNKMITIRKIIILVIE</sequence>
<evidence type="ECO:0000259" key="4">
    <source>
        <dbReference type="Pfam" id="PF05706"/>
    </source>
</evidence>